<dbReference type="AlphaFoldDB" id="A0A7W8E281"/>
<dbReference type="Pfam" id="PF00756">
    <property type="entry name" value="Esterase"/>
    <property type="match status" value="1"/>
</dbReference>
<sequence>MTDLFHTLELSDPAYELDGLRFATVKSRALGRRGDVTLWVPDSDNISTLLILLHGVYGSHWVWSLKGGVHRTAQHMMEAKEIAPMVIAMPSDGLARDGSGYLTWSDKEDVERWIVEEVPAIARLAAPGLSPNASIGIAGLSMGGYAALRLGGKYPERFCAISAHSAFPDIDGMAAFAEEPLEDYLACAPREDLSASNWLMRNRAVLPPLRFDCGLDDALIESNRALHTMLGNENIAHEYGEYPGGHEWSYWRDHVADTLRHVDKHSHKEKSF</sequence>
<name>A0A7W8E281_9BACT</name>
<organism evidence="1 2">
    <name type="scientific">Granulicella aggregans</name>
    <dbReference type="NCBI Taxonomy" id="474949"/>
    <lineage>
        <taxon>Bacteria</taxon>
        <taxon>Pseudomonadati</taxon>
        <taxon>Acidobacteriota</taxon>
        <taxon>Terriglobia</taxon>
        <taxon>Terriglobales</taxon>
        <taxon>Acidobacteriaceae</taxon>
        <taxon>Granulicella</taxon>
    </lineage>
</organism>
<dbReference type="SUPFAM" id="SSF53474">
    <property type="entry name" value="alpha/beta-Hydrolases"/>
    <property type="match status" value="1"/>
</dbReference>
<dbReference type="EMBL" id="JACHIP010000001">
    <property type="protein sequence ID" value="MBB5056237.1"/>
    <property type="molecule type" value="Genomic_DNA"/>
</dbReference>
<dbReference type="GO" id="GO:0016747">
    <property type="term" value="F:acyltransferase activity, transferring groups other than amino-acyl groups"/>
    <property type="evidence" value="ECO:0007669"/>
    <property type="project" value="TreeGrafter"/>
</dbReference>
<keyword evidence="2" id="KW-1185">Reference proteome</keyword>
<dbReference type="InterPro" id="IPR029058">
    <property type="entry name" value="AB_hydrolase_fold"/>
</dbReference>
<evidence type="ECO:0000313" key="1">
    <source>
        <dbReference type="EMBL" id="MBB5056237.1"/>
    </source>
</evidence>
<dbReference type="Proteomes" id="UP000540989">
    <property type="component" value="Unassembled WGS sequence"/>
</dbReference>
<comment type="caution">
    <text evidence="1">The sequence shown here is derived from an EMBL/GenBank/DDBJ whole genome shotgun (WGS) entry which is preliminary data.</text>
</comment>
<reference evidence="1 2" key="1">
    <citation type="submission" date="2020-08" db="EMBL/GenBank/DDBJ databases">
        <title>Genomic Encyclopedia of Type Strains, Phase IV (KMG-V): Genome sequencing to study the core and pangenomes of soil and plant-associated prokaryotes.</title>
        <authorList>
            <person name="Whitman W."/>
        </authorList>
    </citation>
    <scope>NUCLEOTIDE SEQUENCE [LARGE SCALE GENOMIC DNA]</scope>
    <source>
        <strain evidence="1 2">M8UP14</strain>
    </source>
</reference>
<dbReference type="InterPro" id="IPR050583">
    <property type="entry name" value="Mycobacterial_A85_antigen"/>
</dbReference>
<dbReference type="Gene3D" id="3.40.50.1820">
    <property type="entry name" value="alpha/beta hydrolase"/>
    <property type="match status" value="1"/>
</dbReference>
<protein>
    <submittedName>
        <fullName evidence="1">Enterochelin esterase-like enzyme</fullName>
    </submittedName>
</protein>
<proteinExistence type="predicted"/>
<evidence type="ECO:0000313" key="2">
    <source>
        <dbReference type="Proteomes" id="UP000540989"/>
    </source>
</evidence>
<dbReference type="PANTHER" id="PTHR48098:SF1">
    <property type="entry name" value="DIACYLGLYCEROL ACYLTRANSFERASE_MYCOLYLTRANSFERASE AG85A"/>
    <property type="match status" value="1"/>
</dbReference>
<dbReference type="InterPro" id="IPR000801">
    <property type="entry name" value="Esterase-like"/>
</dbReference>
<dbReference type="RefSeq" id="WP_221312472.1">
    <property type="nucleotide sequence ID" value="NZ_JACHIP010000001.1"/>
</dbReference>
<dbReference type="PANTHER" id="PTHR48098">
    <property type="entry name" value="ENTEROCHELIN ESTERASE-RELATED"/>
    <property type="match status" value="1"/>
</dbReference>
<gene>
    <name evidence="1" type="ORF">HDF16_000906</name>
</gene>
<accession>A0A7W8E281</accession>